<dbReference type="SUPFAM" id="SSF53335">
    <property type="entry name" value="S-adenosyl-L-methionine-dependent methyltransferases"/>
    <property type="match status" value="1"/>
</dbReference>
<dbReference type="GO" id="GO:0032259">
    <property type="term" value="P:methylation"/>
    <property type="evidence" value="ECO:0007669"/>
    <property type="project" value="UniProtKB-KW"/>
</dbReference>
<evidence type="ECO:0000259" key="2">
    <source>
        <dbReference type="Pfam" id="PF13649"/>
    </source>
</evidence>
<feature type="domain" description="Methyltransferase" evidence="2">
    <location>
        <begin position="41"/>
        <end position="133"/>
    </location>
</feature>
<dbReference type="EMBL" id="FOKG01000001">
    <property type="protein sequence ID" value="SFA78268.1"/>
    <property type="molecule type" value="Genomic_DNA"/>
</dbReference>
<dbReference type="AlphaFoldDB" id="A0A1I0VPU9"/>
<keyword evidence="1 3" id="KW-0808">Transferase</keyword>
<keyword evidence="3" id="KW-0489">Methyltransferase</keyword>
<dbReference type="STRING" id="490629.SAMN05216266_101398"/>
<reference evidence="4" key="1">
    <citation type="submission" date="2016-10" db="EMBL/GenBank/DDBJ databases">
        <authorList>
            <person name="Varghese N."/>
            <person name="Submissions S."/>
        </authorList>
    </citation>
    <scope>NUCLEOTIDE SEQUENCE [LARGE SCALE GENOMIC DNA]</scope>
    <source>
        <strain evidence="4">CGMCC 4.3568</strain>
    </source>
</reference>
<dbReference type="OrthoDB" id="9811589at2"/>
<evidence type="ECO:0000313" key="4">
    <source>
        <dbReference type="Proteomes" id="UP000243799"/>
    </source>
</evidence>
<organism evidence="3 4">
    <name type="scientific">Amycolatopsis marina</name>
    <dbReference type="NCBI Taxonomy" id="490629"/>
    <lineage>
        <taxon>Bacteria</taxon>
        <taxon>Bacillati</taxon>
        <taxon>Actinomycetota</taxon>
        <taxon>Actinomycetes</taxon>
        <taxon>Pseudonocardiales</taxon>
        <taxon>Pseudonocardiaceae</taxon>
        <taxon>Amycolatopsis</taxon>
    </lineage>
</organism>
<evidence type="ECO:0000256" key="1">
    <source>
        <dbReference type="ARBA" id="ARBA00022679"/>
    </source>
</evidence>
<dbReference type="RefSeq" id="WP_091668497.1">
    <property type="nucleotide sequence ID" value="NZ_FOKG01000001.1"/>
</dbReference>
<proteinExistence type="predicted"/>
<dbReference type="Pfam" id="PF13649">
    <property type="entry name" value="Methyltransf_25"/>
    <property type="match status" value="1"/>
</dbReference>
<sequence>MADFSEYTDPRLVTLYDPLCTHRRDTDFYLGLAAEFSASSVIDIGCGTGLLACDLAASGHDVIGVDPSPAMIDYARNRPGGDLVRWIEGDASLLDAEQADLVVMNGHVAQVIADHAEWDRTLAGAHRALRPGGRIAFETRNPGVHRWTVSGATEGEPRHAVAAGLGKVKVWYQVTDVDGDLVRFQMHYLVVSTGEELVSGGELRFRTQGQLTRSLTETGFSVDQVFGDWGRQSVGPDSPELIFIATRE</sequence>
<dbReference type="CDD" id="cd02440">
    <property type="entry name" value="AdoMet_MTases"/>
    <property type="match status" value="1"/>
</dbReference>
<dbReference type="Gene3D" id="3.40.50.150">
    <property type="entry name" value="Vaccinia Virus protein VP39"/>
    <property type="match status" value="1"/>
</dbReference>
<dbReference type="GO" id="GO:0008168">
    <property type="term" value="F:methyltransferase activity"/>
    <property type="evidence" value="ECO:0007669"/>
    <property type="project" value="UniProtKB-KW"/>
</dbReference>
<name>A0A1I0VPU9_9PSEU</name>
<accession>A0A1I0VPU9</accession>
<dbReference type="InterPro" id="IPR041698">
    <property type="entry name" value="Methyltransf_25"/>
</dbReference>
<protein>
    <submittedName>
        <fullName evidence="3">Methyltransferase domain-containing protein</fullName>
    </submittedName>
</protein>
<evidence type="ECO:0000313" key="3">
    <source>
        <dbReference type="EMBL" id="SFA78268.1"/>
    </source>
</evidence>
<keyword evidence="4" id="KW-1185">Reference proteome</keyword>
<dbReference type="InterPro" id="IPR029063">
    <property type="entry name" value="SAM-dependent_MTases_sf"/>
</dbReference>
<gene>
    <name evidence="3" type="ORF">SAMN05216266_101398</name>
</gene>
<dbReference type="Proteomes" id="UP000243799">
    <property type="component" value="Unassembled WGS sequence"/>
</dbReference>
<dbReference type="PANTHER" id="PTHR43861">
    <property type="entry name" value="TRANS-ACONITATE 2-METHYLTRANSFERASE-RELATED"/>
    <property type="match status" value="1"/>
</dbReference>